<sequence length="58" mass="6510">MRLHVSVKGKRVAHLYRQAHDYALRYIEAAGFSDADRADTARQVIGRSELLADPDKGN</sequence>
<evidence type="ECO:0000313" key="2">
    <source>
        <dbReference type="Proteomes" id="UP000494182"/>
    </source>
</evidence>
<reference evidence="1 2" key="1">
    <citation type="submission" date="2019-09" db="EMBL/GenBank/DDBJ databases">
        <authorList>
            <person name="Depoorter E."/>
        </authorList>
    </citation>
    <scope>NUCLEOTIDE SEQUENCE [LARGE SCALE GENOMIC DNA]</scope>
    <source>
        <strain evidence="1">R-71171</strain>
    </source>
</reference>
<proteinExistence type="predicted"/>
<protein>
    <submittedName>
        <fullName evidence="1">Toxin HipA</fullName>
    </submittedName>
</protein>
<dbReference type="EMBL" id="CABVQT010000016">
    <property type="protein sequence ID" value="VWD49433.1"/>
    <property type="molecule type" value="Genomic_DNA"/>
</dbReference>
<name>A0A6P3ARJ9_9BURK</name>
<dbReference type="RefSeq" id="WP_174975413.1">
    <property type="nucleotide sequence ID" value="NZ_CABVQT010000016.1"/>
</dbReference>
<accession>A0A6P3ARJ9</accession>
<dbReference type="AlphaFoldDB" id="A0A6P3ARJ9"/>
<organism evidence="1 2">
    <name type="scientific">Burkholderia contaminans</name>
    <dbReference type="NCBI Taxonomy" id="488447"/>
    <lineage>
        <taxon>Bacteria</taxon>
        <taxon>Pseudomonadati</taxon>
        <taxon>Pseudomonadota</taxon>
        <taxon>Betaproteobacteria</taxon>
        <taxon>Burkholderiales</taxon>
        <taxon>Burkholderiaceae</taxon>
        <taxon>Burkholderia</taxon>
        <taxon>Burkholderia cepacia complex</taxon>
    </lineage>
</organism>
<evidence type="ECO:0000313" key="1">
    <source>
        <dbReference type="EMBL" id="VWD49433.1"/>
    </source>
</evidence>
<gene>
    <name evidence="1" type="ORF">BCO71171_05244</name>
</gene>
<dbReference type="Proteomes" id="UP000494182">
    <property type="component" value="Unassembled WGS sequence"/>
</dbReference>